<dbReference type="EMBL" id="CP040896">
    <property type="protein sequence ID" value="QDA60936.1"/>
    <property type="molecule type" value="Genomic_DNA"/>
</dbReference>
<feature type="transmembrane region" description="Helical" evidence="2">
    <location>
        <begin position="52"/>
        <end position="74"/>
    </location>
</feature>
<keyword evidence="2" id="KW-1133">Transmembrane helix</keyword>
<evidence type="ECO:0000256" key="2">
    <source>
        <dbReference type="SAM" id="Phobius"/>
    </source>
</evidence>
<dbReference type="AlphaFoldDB" id="A0A5B8A2L8"/>
<feature type="transmembrane region" description="Helical" evidence="2">
    <location>
        <begin position="213"/>
        <end position="236"/>
    </location>
</feature>
<proteinExistence type="predicted"/>
<protein>
    <submittedName>
        <fullName evidence="3">DUF4184 family protein</fullName>
    </submittedName>
</protein>
<feature type="transmembrane region" description="Helical" evidence="2">
    <location>
        <begin position="108"/>
        <end position="135"/>
    </location>
</feature>
<sequence length="263" mass="29644">MPFTLAHPALVLPLIRPLRRWLSATGLVVGSMAPDFEYFFRLRSNRGHAHNLLALVWFDLPLSLLVIALVHGVVRKPLVRCLPTVLHDRLGWMAEKPWPLTNLWSARVLLAIAIGSLSHLLWDGFTHIGYIADLLPFLKKIVAGRQLLGWLQLISSVLGLLVVGWAIWRLPKVTGPKRLDHIHRQAFWRVNFFLMLVIWVVFLLINQIEGHRLIVPIIVSGISASAAALVLSSAVLRNPWRSAHSSTKSSDSLRDPGRKSRLR</sequence>
<keyword evidence="2" id="KW-0812">Transmembrane</keyword>
<accession>A0A5B8A2L8</accession>
<organism evidence="3 4">
    <name type="scientific">Hymenobacter jejuensis</name>
    <dbReference type="NCBI Taxonomy" id="2502781"/>
    <lineage>
        <taxon>Bacteria</taxon>
        <taxon>Pseudomonadati</taxon>
        <taxon>Bacteroidota</taxon>
        <taxon>Cytophagia</taxon>
        <taxon>Cytophagales</taxon>
        <taxon>Hymenobacteraceae</taxon>
        <taxon>Hymenobacter</taxon>
    </lineage>
</organism>
<name>A0A5B8A2L8_9BACT</name>
<dbReference type="InterPro" id="IPR025238">
    <property type="entry name" value="DUF4184"/>
</dbReference>
<evidence type="ECO:0000256" key="1">
    <source>
        <dbReference type="SAM" id="MobiDB-lite"/>
    </source>
</evidence>
<evidence type="ECO:0000313" key="4">
    <source>
        <dbReference type="Proteomes" id="UP000305398"/>
    </source>
</evidence>
<feature type="transmembrane region" description="Helical" evidence="2">
    <location>
        <begin position="147"/>
        <end position="168"/>
    </location>
</feature>
<dbReference type="Proteomes" id="UP000305398">
    <property type="component" value="Chromosome"/>
</dbReference>
<feature type="compositionally biased region" description="Basic and acidic residues" evidence="1">
    <location>
        <begin position="251"/>
        <end position="263"/>
    </location>
</feature>
<dbReference type="OrthoDB" id="8481923at2"/>
<keyword evidence="4" id="KW-1185">Reference proteome</keyword>
<reference evidence="3 4" key="1">
    <citation type="submission" date="2019-06" db="EMBL/GenBank/DDBJ databases">
        <authorList>
            <person name="Srinivasan S."/>
        </authorList>
    </citation>
    <scope>NUCLEOTIDE SEQUENCE [LARGE SCALE GENOMIC DNA]</scope>
    <source>
        <strain evidence="3 4">17J68-5</strain>
    </source>
</reference>
<dbReference type="KEGG" id="hyj:FHG12_12850"/>
<feature type="region of interest" description="Disordered" evidence="1">
    <location>
        <begin position="242"/>
        <end position="263"/>
    </location>
</feature>
<dbReference type="RefSeq" id="WP_139516110.1">
    <property type="nucleotide sequence ID" value="NZ_CP040896.1"/>
</dbReference>
<evidence type="ECO:0000313" key="3">
    <source>
        <dbReference type="EMBL" id="QDA60936.1"/>
    </source>
</evidence>
<gene>
    <name evidence="3" type="ORF">FHG12_12850</name>
</gene>
<feature type="transmembrane region" description="Helical" evidence="2">
    <location>
        <begin position="188"/>
        <end position="206"/>
    </location>
</feature>
<keyword evidence="2" id="KW-0472">Membrane</keyword>
<dbReference type="Pfam" id="PF13803">
    <property type="entry name" value="DUF4184"/>
    <property type="match status" value="1"/>
</dbReference>